<dbReference type="Gene3D" id="3.50.50.60">
    <property type="entry name" value="FAD/NAD(P)-binding domain"/>
    <property type="match status" value="1"/>
</dbReference>
<dbReference type="Pfam" id="PF01494">
    <property type="entry name" value="FAD_binding_3"/>
    <property type="match status" value="1"/>
</dbReference>
<gene>
    <name evidence="2" type="ORF">EZS27_025223</name>
</gene>
<reference evidence="2" key="1">
    <citation type="submission" date="2019-03" db="EMBL/GenBank/DDBJ databases">
        <title>Single cell metagenomics reveals metabolic interactions within the superorganism composed of flagellate Streblomastix strix and complex community of Bacteroidetes bacteria on its surface.</title>
        <authorList>
            <person name="Treitli S.C."/>
            <person name="Kolisko M."/>
            <person name="Husnik F."/>
            <person name="Keeling P."/>
            <person name="Hampl V."/>
        </authorList>
    </citation>
    <scope>NUCLEOTIDE SEQUENCE</scope>
    <source>
        <strain evidence="2">STM</strain>
    </source>
</reference>
<organism evidence="2">
    <name type="scientific">termite gut metagenome</name>
    <dbReference type="NCBI Taxonomy" id="433724"/>
    <lineage>
        <taxon>unclassified sequences</taxon>
        <taxon>metagenomes</taxon>
        <taxon>organismal metagenomes</taxon>
    </lineage>
</organism>
<dbReference type="SUPFAM" id="SSF51905">
    <property type="entry name" value="FAD/NAD(P)-binding domain"/>
    <property type="match status" value="1"/>
</dbReference>
<dbReference type="AlphaFoldDB" id="A0A5J4QXZ7"/>
<dbReference type="InterPro" id="IPR002938">
    <property type="entry name" value="FAD-bd"/>
</dbReference>
<feature type="domain" description="FAD-binding" evidence="1">
    <location>
        <begin position="7"/>
        <end position="40"/>
    </location>
</feature>
<protein>
    <submittedName>
        <fullName evidence="2">GMC family oxidoreductase</fullName>
    </submittedName>
</protein>
<proteinExistence type="predicted"/>
<dbReference type="EMBL" id="SNRY01002334">
    <property type="protein sequence ID" value="KAA6325581.1"/>
    <property type="molecule type" value="Genomic_DNA"/>
</dbReference>
<comment type="caution">
    <text evidence="2">The sequence shown here is derived from an EMBL/GenBank/DDBJ whole genome shotgun (WGS) entry which is preliminary data.</text>
</comment>
<dbReference type="InterPro" id="IPR036188">
    <property type="entry name" value="FAD/NAD-bd_sf"/>
</dbReference>
<accession>A0A5J4QXZ7</accession>
<name>A0A5J4QXZ7_9ZZZZ</name>
<evidence type="ECO:0000259" key="1">
    <source>
        <dbReference type="Pfam" id="PF01494"/>
    </source>
</evidence>
<evidence type="ECO:0000313" key="2">
    <source>
        <dbReference type="EMBL" id="KAA6325581.1"/>
    </source>
</evidence>
<dbReference type="GO" id="GO:0071949">
    <property type="term" value="F:FAD binding"/>
    <property type="evidence" value="ECO:0007669"/>
    <property type="project" value="InterPro"/>
</dbReference>
<sequence>MGKNKHIQAIVVGAGAGGGVMAKVLATAGISTVLFERGDWP</sequence>